<organism evidence="2 3">
    <name type="scientific">Xylophilus ampelinus</name>
    <dbReference type="NCBI Taxonomy" id="54067"/>
    <lineage>
        <taxon>Bacteria</taxon>
        <taxon>Pseudomonadati</taxon>
        <taxon>Pseudomonadota</taxon>
        <taxon>Betaproteobacteria</taxon>
        <taxon>Burkholderiales</taxon>
        <taxon>Xylophilus</taxon>
    </lineage>
</organism>
<keyword evidence="1" id="KW-0472">Membrane</keyword>
<accession>A0A318SLF8</accession>
<evidence type="ECO:0000256" key="1">
    <source>
        <dbReference type="SAM" id="Phobius"/>
    </source>
</evidence>
<dbReference type="Gene3D" id="2.60.120.260">
    <property type="entry name" value="Galactose-binding domain-like"/>
    <property type="match status" value="1"/>
</dbReference>
<gene>
    <name evidence="2" type="ORF">DFQ15_111103</name>
</gene>
<protein>
    <recommendedName>
        <fullName evidence="4">Cellulose synthase regulatory subunit</fullName>
    </recommendedName>
</protein>
<comment type="caution">
    <text evidence="2">The sequence shown here is derived from an EMBL/GenBank/DDBJ whole genome shotgun (WGS) entry which is preliminary data.</text>
</comment>
<dbReference type="EMBL" id="QJTC01000011">
    <property type="protein sequence ID" value="PYE77958.1"/>
    <property type="molecule type" value="Genomic_DNA"/>
</dbReference>
<sequence>MPRLIAGGPRTAAMPSCPAAADACFFSSIFPLAAQRRTRMSTTFLSGRVARLAAAALCTVLLPTLAAAAPADVFRQWAAEPWLERQITLDELGFQAPITLQGSESDSRREFFLPVPAGLALQGATLQLDADYLRGDGGRSVFVLSLDGYPVSSRRFTDDRGDASLSIGVDAAARSNGFVRVGASWNSTISDVVCADQRAPGNVLRILPTTRLRYRIDRSRLSSLATVWSTLPPRPVLMVAGRNLSLPAYDAAWRIGLALERAGKRVQVRALPSVGDAIEVTADMVPPDLRGLPAFGALAGTGAVGAAPRSHRIGDAAELGALLAMGARGPLRADVAVADPALGTAVNGALDALAAQMASDPAAVAAFAQWRSAAFGLATQPVASGEATLRTWGGAPVVAIAADAGAQAALLFDSLWKPVAGGSSIAPAAIARPRPDDRILLSQLGGKPGSIDVGNRSDWTATFGIEDVAGDGCGPRALVFDLSATPDSSGAGPVASIYLNDYLLSAQTLTPDGKPQRLRAAVPQHMLAPRNVVRVTFLRQLTKPRCHDQQTAYPVGVLPTSHVELGKVAAGDDFAGIARRFADGGEVLLPAAWLADAERSLPRTIRLADTAGVSLAGTSLTVVAADAVAKPVAPAATFLALDLPVDKGTARIDPSKGRMELVNGKTPLIDVARLAGVGVLDVAESGGQHGIVWRPLGPDVAVPLRPVQLGRGDVALLNASGVTLEIDSRDPRGAQLADNANPESVLMRYAGWWIALIALLLLVLLAARIAQVRKQRRARPAASAAGPV</sequence>
<evidence type="ECO:0000313" key="3">
    <source>
        <dbReference type="Proteomes" id="UP000247540"/>
    </source>
</evidence>
<keyword evidence="1" id="KW-1133">Transmembrane helix</keyword>
<evidence type="ECO:0008006" key="4">
    <source>
        <dbReference type="Google" id="ProtNLM"/>
    </source>
</evidence>
<keyword evidence="3" id="KW-1185">Reference proteome</keyword>
<keyword evidence="1" id="KW-0812">Transmembrane</keyword>
<name>A0A318SLF8_9BURK</name>
<dbReference type="Proteomes" id="UP000247540">
    <property type="component" value="Unassembled WGS sequence"/>
</dbReference>
<reference evidence="2 3" key="1">
    <citation type="submission" date="2018-06" db="EMBL/GenBank/DDBJ databases">
        <title>Genomic Encyclopedia of Type Strains, Phase III (KMG-III): the genomes of soil and plant-associated and newly described type strains.</title>
        <authorList>
            <person name="Whitman W."/>
        </authorList>
    </citation>
    <scope>NUCLEOTIDE SEQUENCE [LARGE SCALE GENOMIC DNA]</scope>
    <source>
        <strain evidence="2 3">CECT 7646</strain>
    </source>
</reference>
<evidence type="ECO:0000313" key="2">
    <source>
        <dbReference type="EMBL" id="PYE77958.1"/>
    </source>
</evidence>
<dbReference type="AlphaFoldDB" id="A0A318SLF8"/>
<proteinExistence type="predicted"/>
<feature type="transmembrane region" description="Helical" evidence="1">
    <location>
        <begin position="750"/>
        <end position="770"/>
    </location>
</feature>